<dbReference type="AlphaFoldDB" id="A0A8D8FEB3"/>
<evidence type="ECO:0000313" key="1">
    <source>
        <dbReference type="EMBL" id="CAG6469512.1"/>
    </source>
</evidence>
<dbReference type="EMBL" id="HBUE01063112">
    <property type="protein sequence ID" value="CAG6469512.1"/>
    <property type="molecule type" value="Transcribed_RNA"/>
</dbReference>
<protein>
    <submittedName>
        <fullName evidence="1">(northern house mosquito) hypothetical protein</fullName>
    </submittedName>
</protein>
<organism evidence="1">
    <name type="scientific">Culex pipiens</name>
    <name type="common">House mosquito</name>
    <dbReference type="NCBI Taxonomy" id="7175"/>
    <lineage>
        <taxon>Eukaryota</taxon>
        <taxon>Metazoa</taxon>
        <taxon>Ecdysozoa</taxon>
        <taxon>Arthropoda</taxon>
        <taxon>Hexapoda</taxon>
        <taxon>Insecta</taxon>
        <taxon>Pterygota</taxon>
        <taxon>Neoptera</taxon>
        <taxon>Endopterygota</taxon>
        <taxon>Diptera</taxon>
        <taxon>Nematocera</taxon>
        <taxon>Culicoidea</taxon>
        <taxon>Culicidae</taxon>
        <taxon>Culicinae</taxon>
        <taxon>Culicini</taxon>
        <taxon>Culex</taxon>
        <taxon>Culex</taxon>
    </lineage>
</organism>
<accession>A0A8D8FEB3</accession>
<reference evidence="1" key="1">
    <citation type="submission" date="2021-05" db="EMBL/GenBank/DDBJ databases">
        <authorList>
            <person name="Alioto T."/>
            <person name="Alioto T."/>
            <person name="Gomez Garrido J."/>
        </authorList>
    </citation>
    <scope>NUCLEOTIDE SEQUENCE</scope>
</reference>
<proteinExistence type="predicted"/>
<name>A0A8D8FEB3_CULPI</name>
<sequence>MAYENHIFVKQQFGMANIEHDDIMVGANSSEKARNRTFAMPNLCNTNHSDCIFNSRDKCDHFSQLFLIWPSKVVDKLFQTLQLILVTSEWKFKLFFWFWNQQSKDSNVFRL</sequence>